<evidence type="ECO:0000256" key="3">
    <source>
        <dbReference type="ARBA" id="ARBA00022833"/>
    </source>
</evidence>
<sequence>MAHEHCAMVIPETWVDVVEGEKMVFGVDCIVKDRWNLKCSVCVKIAHKKHGAKIQCTRGKCSKAFHVSCAIEQEEVDYKVVEETESEVVVIDSTQDLPLSNPSSSDDLSVINSSGHIPSIPESSTRMVKIVRKYLVSVLCSQHNPVGQRNLFLSKGSSRAFCSDLLALPLMSRIRVRVSSGVFEVTLLAVDEQSNSVTVLWGDGVRRELKWGSIVWN</sequence>
<keyword evidence="1" id="KW-0479">Metal-binding</keyword>
<dbReference type="PANTHER" id="PTHR13793:SF107">
    <property type="entry name" value="BROMODOMAIN-CONTAINING PROTEIN HOMOLOG"/>
    <property type="match status" value="1"/>
</dbReference>
<protein>
    <recommendedName>
        <fullName evidence="4">PHD-type domain-containing protein</fullName>
    </recommendedName>
</protein>
<dbReference type="InterPro" id="IPR034732">
    <property type="entry name" value="EPHD"/>
</dbReference>
<dbReference type="InterPro" id="IPR013083">
    <property type="entry name" value="Znf_RING/FYVE/PHD"/>
</dbReference>
<dbReference type="GO" id="GO:0008270">
    <property type="term" value="F:zinc ion binding"/>
    <property type="evidence" value="ECO:0007669"/>
    <property type="project" value="UniProtKB-KW"/>
</dbReference>
<dbReference type="PANTHER" id="PTHR13793">
    <property type="entry name" value="PHD FINGER PROTEINS"/>
    <property type="match status" value="1"/>
</dbReference>
<dbReference type="CDD" id="cd15571">
    <property type="entry name" value="ePHD"/>
    <property type="match status" value="1"/>
</dbReference>
<dbReference type="OrthoDB" id="3260745at2759"/>
<evidence type="ECO:0000259" key="4">
    <source>
        <dbReference type="PROSITE" id="PS51805"/>
    </source>
</evidence>
<evidence type="ECO:0000256" key="1">
    <source>
        <dbReference type="ARBA" id="ARBA00022723"/>
    </source>
</evidence>
<evidence type="ECO:0000256" key="2">
    <source>
        <dbReference type="ARBA" id="ARBA00022771"/>
    </source>
</evidence>
<feature type="non-terminal residue" evidence="5">
    <location>
        <position position="217"/>
    </location>
</feature>
<reference evidence="5" key="1">
    <citation type="journal article" date="2020" name="Nat. Commun.">
        <title>Large-scale genome sequencing of mycorrhizal fungi provides insights into the early evolution of symbiotic traits.</title>
        <authorList>
            <person name="Miyauchi S."/>
            <person name="Kiss E."/>
            <person name="Kuo A."/>
            <person name="Drula E."/>
            <person name="Kohler A."/>
            <person name="Sanchez-Garcia M."/>
            <person name="Morin E."/>
            <person name="Andreopoulos B."/>
            <person name="Barry K.W."/>
            <person name="Bonito G."/>
            <person name="Buee M."/>
            <person name="Carver A."/>
            <person name="Chen C."/>
            <person name="Cichocki N."/>
            <person name="Clum A."/>
            <person name="Culley D."/>
            <person name="Crous P.W."/>
            <person name="Fauchery L."/>
            <person name="Girlanda M."/>
            <person name="Hayes R.D."/>
            <person name="Keri Z."/>
            <person name="LaButti K."/>
            <person name="Lipzen A."/>
            <person name="Lombard V."/>
            <person name="Magnuson J."/>
            <person name="Maillard F."/>
            <person name="Murat C."/>
            <person name="Nolan M."/>
            <person name="Ohm R.A."/>
            <person name="Pangilinan J."/>
            <person name="Pereira M.F."/>
            <person name="Perotto S."/>
            <person name="Peter M."/>
            <person name="Pfister S."/>
            <person name="Riley R."/>
            <person name="Sitrit Y."/>
            <person name="Stielow J.B."/>
            <person name="Szollosi G."/>
            <person name="Zifcakova L."/>
            <person name="Stursova M."/>
            <person name="Spatafora J.W."/>
            <person name="Tedersoo L."/>
            <person name="Vaario L.M."/>
            <person name="Yamada A."/>
            <person name="Yan M."/>
            <person name="Wang P."/>
            <person name="Xu J."/>
            <person name="Bruns T."/>
            <person name="Baldrian P."/>
            <person name="Vilgalys R."/>
            <person name="Dunand C."/>
            <person name="Henrissat B."/>
            <person name="Grigoriev I.V."/>
            <person name="Hibbett D."/>
            <person name="Nagy L.G."/>
            <person name="Martin F.M."/>
        </authorList>
    </citation>
    <scope>NUCLEOTIDE SEQUENCE</scope>
    <source>
        <strain evidence="5">UP504</strain>
    </source>
</reference>
<keyword evidence="2" id="KW-0863">Zinc-finger</keyword>
<dbReference type="Proteomes" id="UP000886523">
    <property type="component" value="Unassembled WGS sequence"/>
</dbReference>
<dbReference type="PROSITE" id="PS51805">
    <property type="entry name" value="EPHD"/>
    <property type="match status" value="1"/>
</dbReference>
<accession>A0A9P6AGY4</accession>
<evidence type="ECO:0000313" key="6">
    <source>
        <dbReference type="Proteomes" id="UP000886523"/>
    </source>
</evidence>
<dbReference type="InterPro" id="IPR050701">
    <property type="entry name" value="Histone_Mod_Regulator"/>
</dbReference>
<organism evidence="5 6">
    <name type="scientific">Hydnum rufescens UP504</name>
    <dbReference type="NCBI Taxonomy" id="1448309"/>
    <lineage>
        <taxon>Eukaryota</taxon>
        <taxon>Fungi</taxon>
        <taxon>Dikarya</taxon>
        <taxon>Basidiomycota</taxon>
        <taxon>Agaricomycotina</taxon>
        <taxon>Agaricomycetes</taxon>
        <taxon>Cantharellales</taxon>
        <taxon>Hydnaceae</taxon>
        <taxon>Hydnum</taxon>
    </lineage>
</organism>
<dbReference type="EMBL" id="MU129141">
    <property type="protein sequence ID" value="KAF9505685.1"/>
    <property type="molecule type" value="Genomic_DNA"/>
</dbReference>
<dbReference type="Gene3D" id="3.30.40.10">
    <property type="entry name" value="Zinc/RING finger domain, C3HC4 (zinc finger)"/>
    <property type="match status" value="1"/>
</dbReference>
<proteinExistence type="predicted"/>
<evidence type="ECO:0000313" key="5">
    <source>
        <dbReference type="EMBL" id="KAF9505685.1"/>
    </source>
</evidence>
<gene>
    <name evidence="5" type="ORF">BS47DRAFT_1270261</name>
</gene>
<name>A0A9P6AGY4_9AGAM</name>
<dbReference type="Pfam" id="PF13771">
    <property type="entry name" value="zf-HC5HC2H"/>
    <property type="match status" value="1"/>
</dbReference>
<comment type="caution">
    <text evidence="5">The sequence shown here is derived from an EMBL/GenBank/DDBJ whole genome shotgun (WGS) entry which is preliminary data.</text>
</comment>
<feature type="domain" description="PHD-type" evidence="4">
    <location>
        <begin position="1"/>
        <end position="99"/>
    </location>
</feature>
<dbReference type="AlphaFoldDB" id="A0A9P6AGY4"/>
<keyword evidence="6" id="KW-1185">Reference proteome</keyword>
<dbReference type="GO" id="GO:0006357">
    <property type="term" value="P:regulation of transcription by RNA polymerase II"/>
    <property type="evidence" value="ECO:0007669"/>
    <property type="project" value="TreeGrafter"/>
</dbReference>
<keyword evidence="3" id="KW-0862">Zinc</keyword>